<dbReference type="Proteomes" id="UP001202961">
    <property type="component" value="Unassembled WGS sequence"/>
</dbReference>
<comment type="caution">
    <text evidence="1">The sequence shown here is derived from an EMBL/GenBank/DDBJ whole genome shotgun (WGS) entry which is preliminary data.</text>
</comment>
<protein>
    <submittedName>
        <fullName evidence="1">Uncharacterized protein</fullName>
    </submittedName>
</protein>
<name>A0ABT0U0C8_9BACT</name>
<proteinExistence type="predicted"/>
<evidence type="ECO:0000313" key="1">
    <source>
        <dbReference type="EMBL" id="MCM2370089.1"/>
    </source>
</evidence>
<dbReference type="RefSeq" id="WP_250927761.1">
    <property type="nucleotide sequence ID" value="NZ_JAMQBK010000016.1"/>
</dbReference>
<evidence type="ECO:0000313" key="2">
    <source>
        <dbReference type="Proteomes" id="UP001202961"/>
    </source>
</evidence>
<reference evidence="1 2" key="1">
    <citation type="journal article" date="2022" name="Syst. Appl. Microbiol.">
        <title>Rhodopirellula aestuarii sp. nov., a novel member of the genus Rhodopirellula isolated from brackish sediments collected in the Tagus River estuary, Portugal.</title>
        <authorList>
            <person name="Vitorino I.R."/>
            <person name="Klimek D."/>
            <person name="Calusinska M."/>
            <person name="Lobo-da-Cunha A."/>
            <person name="Vasconcelos V."/>
            <person name="Lage O.M."/>
        </authorList>
    </citation>
    <scope>NUCLEOTIDE SEQUENCE [LARGE SCALE GENOMIC DNA]</scope>
    <source>
        <strain evidence="1 2">ICT_H3.1</strain>
    </source>
</reference>
<gene>
    <name evidence="1" type="ORF">NB063_05560</name>
</gene>
<accession>A0ABT0U0C8</accession>
<organism evidence="1 2">
    <name type="scientific">Aporhodopirellula aestuarii</name>
    <dbReference type="NCBI Taxonomy" id="2950107"/>
    <lineage>
        <taxon>Bacteria</taxon>
        <taxon>Pseudomonadati</taxon>
        <taxon>Planctomycetota</taxon>
        <taxon>Planctomycetia</taxon>
        <taxon>Pirellulales</taxon>
        <taxon>Pirellulaceae</taxon>
        <taxon>Aporhodopirellula</taxon>
    </lineage>
</organism>
<dbReference type="EMBL" id="JAMQBK010000016">
    <property type="protein sequence ID" value="MCM2370089.1"/>
    <property type="molecule type" value="Genomic_DNA"/>
</dbReference>
<keyword evidence="2" id="KW-1185">Reference proteome</keyword>
<sequence length="154" mass="16895">MTATKTIAPISASNTLKTFLCHAVAANRAEQKTLTLVVPKVVSLQPAFFCDLAESWKSLREQLGLGTDTVLRVDYCSTESGMSWFRGCWRRINLMRCQRAFAKRNLGNVIALTSCLIVSRPLSNGASFVMGICDPDVSLPGWVKPAEMSLPRKG</sequence>